<dbReference type="AlphaFoldDB" id="A0A915KHH8"/>
<dbReference type="WBParaSite" id="nRc.2.0.1.t37436-RA">
    <property type="protein sequence ID" value="nRc.2.0.1.t37436-RA"/>
    <property type="gene ID" value="nRc.2.0.1.g37436"/>
</dbReference>
<keyword evidence="1" id="KW-1185">Reference proteome</keyword>
<evidence type="ECO:0000313" key="2">
    <source>
        <dbReference type="WBParaSite" id="nRc.2.0.1.t37436-RA"/>
    </source>
</evidence>
<organism evidence="1 2">
    <name type="scientific">Romanomermis culicivorax</name>
    <name type="common">Nematode worm</name>
    <dbReference type="NCBI Taxonomy" id="13658"/>
    <lineage>
        <taxon>Eukaryota</taxon>
        <taxon>Metazoa</taxon>
        <taxon>Ecdysozoa</taxon>
        <taxon>Nematoda</taxon>
        <taxon>Enoplea</taxon>
        <taxon>Dorylaimia</taxon>
        <taxon>Mermithida</taxon>
        <taxon>Mermithoidea</taxon>
        <taxon>Mermithidae</taxon>
        <taxon>Romanomermis</taxon>
    </lineage>
</organism>
<protein>
    <submittedName>
        <fullName evidence="2">Uncharacterized protein</fullName>
    </submittedName>
</protein>
<accession>A0A915KHH8</accession>
<evidence type="ECO:0000313" key="1">
    <source>
        <dbReference type="Proteomes" id="UP000887565"/>
    </source>
</evidence>
<proteinExistence type="predicted"/>
<name>A0A915KHH8_ROMCU</name>
<reference evidence="2" key="1">
    <citation type="submission" date="2022-11" db="UniProtKB">
        <authorList>
            <consortium name="WormBaseParasite"/>
        </authorList>
    </citation>
    <scope>IDENTIFICATION</scope>
</reference>
<dbReference type="Proteomes" id="UP000887565">
    <property type="component" value="Unplaced"/>
</dbReference>
<sequence length="68" mass="7706">MTRLILKNGFIFGERCSNKAESSKDLAVKGLDFSVNNFNSFSVKAATIKSTNSLARKAIFRDWYDLIR</sequence>